<protein>
    <submittedName>
        <fullName evidence="6">Dipeptide-binding ABC transporter, periplasmic substrate-binding component (TC 3.A.1.5.2)</fullName>
    </submittedName>
</protein>
<evidence type="ECO:0000259" key="5">
    <source>
        <dbReference type="Pfam" id="PF00496"/>
    </source>
</evidence>
<dbReference type="PANTHER" id="PTHR30290">
    <property type="entry name" value="PERIPLASMIC BINDING COMPONENT OF ABC TRANSPORTER"/>
    <property type="match status" value="1"/>
</dbReference>
<dbReference type="GO" id="GO:1904680">
    <property type="term" value="F:peptide transmembrane transporter activity"/>
    <property type="evidence" value="ECO:0007669"/>
    <property type="project" value="TreeGrafter"/>
</dbReference>
<dbReference type="Gene3D" id="3.10.105.10">
    <property type="entry name" value="Dipeptide-binding Protein, Domain 3"/>
    <property type="match status" value="1"/>
</dbReference>
<evidence type="ECO:0000313" key="6">
    <source>
        <dbReference type="EMBL" id="VAX03339.1"/>
    </source>
</evidence>
<dbReference type="Gene3D" id="3.40.190.10">
    <property type="entry name" value="Periplasmic binding protein-like II"/>
    <property type="match status" value="1"/>
</dbReference>
<dbReference type="PIRSF" id="PIRSF002741">
    <property type="entry name" value="MppA"/>
    <property type="match status" value="1"/>
</dbReference>
<dbReference type="InterPro" id="IPR039424">
    <property type="entry name" value="SBP_5"/>
</dbReference>
<dbReference type="GO" id="GO:0043190">
    <property type="term" value="C:ATP-binding cassette (ABC) transporter complex"/>
    <property type="evidence" value="ECO:0007669"/>
    <property type="project" value="InterPro"/>
</dbReference>
<comment type="similarity">
    <text evidence="2">Belongs to the bacterial solute-binding protein 5 family.</text>
</comment>
<sequence length="483" mass="54227">MLAVLLSACTRAPDDTLRFGLASAPVTLDPRFATDATSTRINRLLYARLVDFDDRLMPAPALADWQRLSPTHYRFHLGDTGREFHDGSRLTARDVKATYDFILDPANASPHRASLMLIERIEVIDGDTIDFHLARADVLFPAYLAIGILPAQQMAAGRAFSRDPLGSGPFRFRAWPDDGHLQLLRLRDGQALTFVRVSDPTVRVLKLLRGEVDLLQNDLSPELVRYLQDKADISVQRARGSNFTYLGFNLDDPQLDDPTIRRAIAQAIDREAIVHYLMDGSARLASALLPPDHWAGNADLPLIDHDPQAAQATLREAGFSREHPLRLSYKTSTDPFRVRLATVLQSQLREVGIEVDLRSYDWGTFYGDIKAGNFQMYSLSWVGIKTPDIFRYAFHSDAVPPNGANRGRFLDVRTDTLIEQAAAAPTLEKQAVLYRHLQAHLLEQLPYVPLWYEDQVSAMSESVEGYTLSLDGNYDGLMSVRRK</sequence>
<dbReference type="CDD" id="cd00995">
    <property type="entry name" value="PBP2_NikA_DppA_OppA_like"/>
    <property type="match status" value="1"/>
</dbReference>
<reference evidence="6" key="1">
    <citation type="submission" date="2018-06" db="EMBL/GenBank/DDBJ databases">
        <authorList>
            <person name="Zhirakovskaya E."/>
        </authorList>
    </citation>
    <scope>NUCLEOTIDE SEQUENCE</scope>
</reference>
<dbReference type="SUPFAM" id="SSF53850">
    <property type="entry name" value="Periplasmic binding protein-like II"/>
    <property type="match status" value="1"/>
</dbReference>
<dbReference type="InterPro" id="IPR030678">
    <property type="entry name" value="Peptide/Ni-bd"/>
</dbReference>
<evidence type="ECO:0000256" key="4">
    <source>
        <dbReference type="ARBA" id="ARBA00022729"/>
    </source>
</evidence>
<dbReference type="Pfam" id="PF00496">
    <property type="entry name" value="SBP_bac_5"/>
    <property type="match status" value="1"/>
</dbReference>
<evidence type="ECO:0000256" key="2">
    <source>
        <dbReference type="ARBA" id="ARBA00005695"/>
    </source>
</evidence>
<keyword evidence="3" id="KW-0813">Transport</keyword>
<keyword evidence="4" id="KW-0732">Signal</keyword>
<dbReference type="PANTHER" id="PTHR30290:SF10">
    <property type="entry name" value="PERIPLASMIC OLIGOPEPTIDE-BINDING PROTEIN-RELATED"/>
    <property type="match status" value="1"/>
</dbReference>
<dbReference type="Gene3D" id="3.90.76.10">
    <property type="entry name" value="Dipeptide-binding Protein, Domain 1"/>
    <property type="match status" value="1"/>
</dbReference>
<dbReference type="AlphaFoldDB" id="A0A3B1AC13"/>
<dbReference type="GO" id="GO:0042597">
    <property type="term" value="C:periplasmic space"/>
    <property type="evidence" value="ECO:0007669"/>
    <property type="project" value="UniProtKB-ARBA"/>
</dbReference>
<organism evidence="6">
    <name type="scientific">hydrothermal vent metagenome</name>
    <dbReference type="NCBI Taxonomy" id="652676"/>
    <lineage>
        <taxon>unclassified sequences</taxon>
        <taxon>metagenomes</taxon>
        <taxon>ecological metagenomes</taxon>
    </lineage>
</organism>
<dbReference type="GO" id="GO:0030313">
    <property type="term" value="C:cell envelope"/>
    <property type="evidence" value="ECO:0007669"/>
    <property type="project" value="UniProtKB-SubCell"/>
</dbReference>
<feature type="domain" description="Solute-binding protein family 5" evidence="5">
    <location>
        <begin position="58"/>
        <end position="392"/>
    </location>
</feature>
<dbReference type="GO" id="GO:0015833">
    <property type="term" value="P:peptide transport"/>
    <property type="evidence" value="ECO:0007669"/>
    <property type="project" value="TreeGrafter"/>
</dbReference>
<evidence type="ECO:0000256" key="1">
    <source>
        <dbReference type="ARBA" id="ARBA00004196"/>
    </source>
</evidence>
<dbReference type="EMBL" id="UOFU01000319">
    <property type="protein sequence ID" value="VAX03339.1"/>
    <property type="molecule type" value="Genomic_DNA"/>
</dbReference>
<proteinExistence type="inferred from homology"/>
<accession>A0A3B1AC13</accession>
<dbReference type="InterPro" id="IPR000914">
    <property type="entry name" value="SBP_5_dom"/>
</dbReference>
<comment type="subcellular location">
    <subcellularLocation>
        <location evidence="1">Cell envelope</location>
    </subcellularLocation>
</comment>
<name>A0A3B1AC13_9ZZZZ</name>
<gene>
    <name evidence="6" type="ORF">MNBD_GAMMA20-1885</name>
</gene>
<evidence type="ECO:0000256" key="3">
    <source>
        <dbReference type="ARBA" id="ARBA00022448"/>
    </source>
</evidence>